<dbReference type="InterPro" id="IPR031982">
    <property type="entry name" value="PilE-like"/>
</dbReference>
<dbReference type="InterPro" id="IPR045584">
    <property type="entry name" value="Pilin-like"/>
</dbReference>
<dbReference type="Pfam" id="PF16732">
    <property type="entry name" value="ComP_DUS"/>
    <property type="match status" value="1"/>
</dbReference>
<protein>
    <submittedName>
        <fullName evidence="3">Prepilin-type N-terminal cleavage/methylation domain-containing protein</fullName>
    </submittedName>
</protein>
<dbReference type="InterPro" id="IPR012902">
    <property type="entry name" value="N_methyl_site"/>
</dbReference>
<dbReference type="EMBL" id="JANEWF010000002">
    <property type="protein sequence ID" value="MDA8482071.1"/>
    <property type="molecule type" value="Genomic_DNA"/>
</dbReference>
<keyword evidence="2" id="KW-0812">Transmembrane</keyword>
<dbReference type="PRINTS" id="PR00813">
    <property type="entry name" value="BCTERIALGSPG"/>
</dbReference>
<feature type="transmembrane region" description="Helical" evidence="2">
    <location>
        <begin position="12"/>
        <end position="32"/>
    </location>
</feature>
<keyword evidence="4" id="KW-1185">Reference proteome</keyword>
<dbReference type="Pfam" id="PF07963">
    <property type="entry name" value="N_methyl"/>
    <property type="match status" value="1"/>
</dbReference>
<name>A0ABT4XZR5_METRE</name>
<evidence type="ECO:0000313" key="3">
    <source>
        <dbReference type="EMBL" id="MDA8482071.1"/>
    </source>
</evidence>
<keyword evidence="2" id="KW-0472">Membrane</keyword>
<dbReference type="InterPro" id="IPR000983">
    <property type="entry name" value="Bac_GSPG_pilin"/>
</dbReference>
<keyword evidence="1" id="KW-0488">Methylation</keyword>
<dbReference type="PANTHER" id="PTHR30093">
    <property type="entry name" value="GENERAL SECRETION PATHWAY PROTEIN G"/>
    <property type="match status" value="1"/>
</dbReference>
<sequence>MGRTKQRGFTLIELMIVVAIVAILAAIAYPSYQQYVIRGNRAAAQAQMMDIANRQQQYLLANRTYATKAQLEASGYALPTEVVGRYTYDITVGSGSVPSFTITFTATGSQVSDGNLTLDNEGEKTPSGKW</sequence>
<gene>
    <name evidence="3" type="ORF">NNO07_03260</name>
</gene>
<reference evidence="3 4" key="1">
    <citation type="submission" date="2022-07" db="EMBL/GenBank/DDBJ databases">
        <title>Genome Analysis of Selected Gammaproteobacteria from Nigerian Food snails.</title>
        <authorList>
            <person name="Okafor A.C."/>
        </authorList>
    </citation>
    <scope>NUCLEOTIDE SEQUENCE [LARGE SCALE GENOMIC DNA]</scope>
    <source>
        <strain evidence="3 4">Awg 2</strain>
    </source>
</reference>
<dbReference type="Proteomes" id="UP001211689">
    <property type="component" value="Unassembled WGS sequence"/>
</dbReference>
<dbReference type="Gene3D" id="3.30.700.10">
    <property type="entry name" value="Glycoprotein, Type 4 Pilin"/>
    <property type="match status" value="1"/>
</dbReference>
<evidence type="ECO:0000256" key="1">
    <source>
        <dbReference type="ARBA" id="ARBA00022481"/>
    </source>
</evidence>
<comment type="caution">
    <text evidence="3">The sequence shown here is derived from an EMBL/GenBank/DDBJ whole genome shotgun (WGS) entry which is preliminary data.</text>
</comment>
<keyword evidence="2" id="KW-1133">Transmembrane helix</keyword>
<dbReference type="PROSITE" id="PS00409">
    <property type="entry name" value="PROKAR_NTER_METHYL"/>
    <property type="match status" value="1"/>
</dbReference>
<evidence type="ECO:0000313" key="4">
    <source>
        <dbReference type="Proteomes" id="UP001211689"/>
    </source>
</evidence>
<accession>A0ABT4XZR5</accession>
<dbReference type="NCBIfam" id="TIGR02532">
    <property type="entry name" value="IV_pilin_GFxxxE"/>
    <property type="match status" value="1"/>
</dbReference>
<dbReference type="PANTHER" id="PTHR30093:SF47">
    <property type="entry name" value="TYPE IV PILUS NON-CORE MINOR PILIN PILE"/>
    <property type="match status" value="1"/>
</dbReference>
<dbReference type="SUPFAM" id="SSF54523">
    <property type="entry name" value="Pili subunits"/>
    <property type="match status" value="1"/>
</dbReference>
<evidence type="ECO:0000256" key="2">
    <source>
        <dbReference type="SAM" id="Phobius"/>
    </source>
</evidence>
<organism evidence="3 4">
    <name type="scientific">Metapseudomonas resinovorans</name>
    <name type="common">Pseudomonas resinovorans</name>
    <dbReference type="NCBI Taxonomy" id="53412"/>
    <lineage>
        <taxon>Bacteria</taxon>
        <taxon>Pseudomonadati</taxon>
        <taxon>Pseudomonadota</taxon>
        <taxon>Gammaproteobacteria</taxon>
        <taxon>Pseudomonadales</taxon>
        <taxon>Pseudomonadaceae</taxon>
        <taxon>Metapseudomonas</taxon>
    </lineage>
</organism>
<proteinExistence type="predicted"/>